<dbReference type="Gene3D" id="2.20.130.30">
    <property type="entry name" value="Protein of unknown function DUF2782"/>
    <property type="match status" value="1"/>
</dbReference>
<feature type="chain" id="PRO_5036354270" description="DUF2782 domain-containing protein" evidence="2">
    <location>
        <begin position="26"/>
        <end position="115"/>
    </location>
</feature>
<evidence type="ECO:0000256" key="2">
    <source>
        <dbReference type="SAM" id="SignalP"/>
    </source>
</evidence>
<evidence type="ECO:0000313" key="3">
    <source>
        <dbReference type="EMBL" id="VFK29470.1"/>
    </source>
</evidence>
<dbReference type="EMBL" id="CAADGH010000010">
    <property type="protein sequence ID" value="VFK74791.1"/>
    <property type="molecule type" value="Genomic_DNA"/>
</dbReference>
<reference evidence="4" key="1">
    <citation type="submission" date="2019-02" db="EMBL/GenBank/DDBJ databases">
        <authorList>
            <person name="Gruber-Vodicka R. H."/>
            <person name="Seah K. B. B."/>
        </authorList>
    </citation>
    <scope>NUCLEOTIDE SEQUENCE</scope>
    <source>
        <strain evidence="4">BECK_BZ198</strain>
        <strain evidence="3">BECK_BZ199</strain>
    </source>
</reference>
<accession>A0A451B947</accession>
<name>A0A451B947_9GAMM</name>
<organism evidence="4">
    <name type="scientific">Candidatus Kentrum sp. MB</name>
    <dbReference type="NCBI Taxonomy" id="2138164"/>
    <lineage>
        <taxon>Bacteria</taxon>
        <taxon>Pseudomonadati</taxon>
        <taxon>Pseudomonadota</taxon>
        <taxon>Gammaproteobacteria</taxon>
        <taxon>Candidatus Kentrum</taxon>
    </lineage>
</organism>
<sequence length="115" mass="12806">MPRKRTRIISLAACGVLLLSGALHAQPEGSGLEPVQAPPPIPGLQSGNTLEPEVTITHSKKKVFQEYRINGRLYAVKIIPKDGAPYYFIDLDGDGTLETREYFLLPVNQWVLFSW</sequence>
<dbReference type="AlphaFoldDB" id="A0A451B947"/>
<evidence type="ECO:0000256" key="1">
    <source>
        <dbReference type="SAM" id="MobiDB-lite"/>
    </source>
</evidence>
<dbReference type="InterPro" id="IPR021357">
    <property type="entry name" value="DUF2782"/>
</dbReference>
<feature type="signal peptide" evidence="2">
    <location>
        <begin position="1"/>
        <end position="25"/>
    </location>
</feature>
<proteinExistence type="predicted"/>
<feature type="region of interest" description="Disordered" evidence="1">
    <location>
        <begin position="28"/>
        <end position="49"/>
    </location>
</feature>
<keyword evidence="2" id="KW-0732">Signal</keyword>
<dbReference type="Pfam" id="PF11191">
    <property type="entry name" value="DUF2782"/>
    <property type="match status" value="1"/>
</dbReference>
<dbReference type="EMBL" id="CAADFQ010000010">
    <property type="protein sequence ID" value="VFK29470.1"/>
    <property type="molecule type" value="Genomic_DNA"/>
</dbReference>
<evidence type="ECO:0000313" key="4">
    <source>
        <dbReference type="EMBL" id="VFK74791.1"/>
    </source>
</evidence>
<protein>
    <recommendedName>
        <fullName evidence="5">DUF2782 domain-containing protein</fullName>
    </recommendedName>
</protein>
<gene>
    <name evidence="4" type="ORF">BECKMB1821H_GA0114242_101017</name>
    <name evidence="3" type="ORF">BECKMB1821I_GA0114274_101017</name>
</gene>
<evidence type="ECO:0008006" key="5">
    <source>
        <dbReference type="Google" id="ProtNLM"/>
    </source>
</evidence>